<feature type="domain" description="S-locus glycoprotein" evidence="3">
    <location>
        <begin position="3"/>
        <end position="33"/>
    </location>
</feature>
<dbReference type="GO" id="GO:0030246">
    <property type="term" value="F:carbohydrate binding"/>
    <property type="evidence" value="ECO:0007669"/>
    <property type="project" value="UniProtKB-KW"/>
</dbReference>
<keyword evidence="2" id="KW-1015">Disulfide bond</keyword>
<dbReference type="InterPro" id="IPR000858">
    <property type="entry name" value="S_locus_glycoprot_dom"/>
</dbReference>
<dbReference type="InterPro" id="IPR011009">
    <property type="entry name" value="Kinase-like_dom_sf"/>
</dbReference>
<evidence type="ECO:0000259" key="3">
    <source>
        <dbReference type="Pfam" id="PF00954"/>
    </source>
</evidence>
<reference evidence="4" key="1">
    <citation type="journal article" date="2019" name="Sci. Rep.">
        <title>Draft genome of Tanacetum cinerariifolium, the natural source of mosquito coil.</title>
        <authorList>
            <person name="Yamashiro T."/>
            <person name="Shiraishi A."/>
            <person name="Satake H."/>
            <person name="Nakayama K."/>
        </authorList>
    </citation>
    <scope>NUCLEOTIDE SEQUENCE</scope>
</reference>
<dbReference type="PANTHER" id="PTHR32444:SF224">
    <property type="entry name" value="NON-SPECIFIC SERINE_THREONINE PROTEIN KINASE"/>
    <property type="match status" value="1"/>
</dbReference>
<dbReference type="GO" id="GO:0048544">
    <property type="term" value="P:recognition of pollen"/>
    <property type="evidence" value="ECO:0007669"/>
    <property type="project" value="InterPro"/>
</dbReference>
<organism evidence="4">
    <name type="scientific">Tanacetum cinerariifolium</name>
    <name type="common">Dalmatian daisy</name>
    <name type="synonym">Chrysanthemum cinerariifolium</name>
    <dbReference type="NCBI Taxonomy" id="118510"/>
    <lineage>
        <taxon>Eukaryota</taxon>
        <taxon>Viridiplantae</taxon>
        <taxon>Streptophyta</taxon>
        <taxon>Embryophyta</taxon>
        <taxon>Tracheophyta</taxon>
        <taxon>Spermatophyta</taxon>
        <taxon>Magnoliopsida</taxon>
        <taxon>eudicotyledons</taxon>
        <taxon>Gunneridae</taxon>
        <taxon>Pentapetalae</taxon>
        <taxon>asterids</taxon>
        <taxon>campanulids</taxon>
        <taxon>Asterales</taxon>
        <taxon>Asteraceae</taxon>
        <taxon>Asteroideae</taxon>
        <taxon>Anthemideae</taxon>
        <taxon>Anthemidinae</taxon>
        <taxon>Tanacetum</taxon>
    </lineage>
</organism>
<keyword evidence="4" id="KW-0418">Kinase</keyword>
<dbReference type="AlphaFoldDB" id="A0A699L6I1"/>
<dbReference type="Pfam" id="PF00954">
    <property type="entry name" value="S_locus_glycop"/>
    <property type="match status" value="1"/>
</dbReference>
<evidence type="ECO:0000256" key="2">
    <source>
        <dbReference type="ARBA" id="ARBA00023157"/>
    </source>
</evidence>
<feature type="non-terminal residue" evidence="4">
    <location>
        <position position="1"/>
    </location>
</feature>
<gene>
    <name evidence="4" type="ORF">Tci_694486</name>
</gene>
<sequence length="188" mass="21237">SICSRYGMCGPYGSCNMNNSPACSCMEGFEPQNPDKWSAAEWSSGCRRRTPLNCSNGDGFRVFKSVNIPDTRHSWSGNGCLMWFGELMDVRKLDDSQDLYVRMAKSDLKEFTFKSSSNKRKRIIIAAVSISSYEPMNTKDEEYSMEIQRDDTELSYFSLTMILKSTNDFSDDNKLGEGGFGPVYMVTT</sequence>
<dbReference type="PANTHER" id="PTHR32444">
    <property type="entry name" value="BULB-TYPE LECTIN DOMAIN-CONTAINING PROTEIN"/>
    <property type="match status" value="1"/>
</dbReference>
<name>A0A699L6I1_TANCI</name>
<evidence type="ECO:0000313" key="4">
    <source>
        <dbReference type="EMBL" id="GFB22515.1"/>
    </source>
</evidence>
<evidence type="ECO:0000256" key="1">
    <source>
        <dbReference type="ARBA" id="ARBA00022729"/>
    </source>
</evidence>
<keyword evidence="1" id="KW-0732">Signal</keyword>
<dbReference type="GO" id="GO:0016301">
    <property type="term" value="F:kinase activity"/>
    <property type="evidence" value="ECO:0007669"/>
    <property type="project" value="UniProtKB-KW"/>
</dbReference>
<keyword evidence="4" id="KW-0430">Lectin</keyword>
<keyword evidence="4" id="KW-0808">Transferase</keyword>
<protein>
    <submittedName>
        <fullName evidence="4">G-type lectin S-receptor-like serine/threonine-protein kinase At4g27290</fullName>
    </submittedName>
</protein>
<keyword evidence="4" id="KW-0675">Receptor</keyword>
<accession>A0A699L6I1</accession>
<dbReference type="SUPFAM" id="SSF56112">
    <property type="entry name" value="Protein kinase-like (PK-like)"/>
    <property type="match status" value="1"/>
</dbReference>
<proteinExistence type="predicted"/>
<comment type="caution">
    <text evidence="4">The sequence shown here is derived from an EMBL/GenBank/DDBJ whole genome shotgun (WGS) entry which is preliminary data.</text>
</comment>
<dbReference type="Gene3D" id="3.30.200.20">
    <property type="entry name" value="Phosphorylase Kinase, domain 1"/>
    <property type="match status" value="1"/>
</dbReference>
<dbReference type="EMBL" id="BKCJ010579593">
    <property type="protein sequence ID" value="GFB22515.1"/>
    <property type="molecule type" value="Genomic_DNA"/>
</dbReference>